<organism evidence="1 2">
    <name type="scientific">Epicoccum nigrum</name>
    <name type="common">Soil fungus</name>
    <name type="synonym">Epicoccum purpurascens</name>
    <dbReference type="NCBI Taxonomy" id="105696"/>
    <lineage>
        <taxon>Eukaryota</taxon>
        <taxon>Fungi</taxon>
        <taxon>Dikarya</taxon>
        <taxon>Ascomycota</taxon>
        <taxon>Pezizomycotina</taxon>
        <taxon>Dothideomycetes</taxon>
        <taxon>Pleosporomycetidae</taxon>
        <taxon>Pleosporales</taxon>
        <taxon>Pleosporineae</taxon>
        <taxon>Didymellaceae</taxon>
        <taxon>Epicoccum</taxon>
    </lineage>
</organism>
<evidence type="ECO:0000313" key="2">
    <source>
        <dbReference type="Proteomes" id="UP000193240"/>
    </source>
</evidence>
<keyword evidence="2" id="KW-1185">Reference proteome</keyword>
<dbReference type="OMA" id="QREGWLC"/>
<dbReference type="PANTHER" id="PTHR38797:SF4">
    <property type="entry name" value="NUCLEAR PORE COMPLEX PROTEIN NUP85"/>
    <property type="match status" value="1"/>
</dbReference>
<reference evidence="1 2" key="1">
    <citation type="journal article" date="2017" name="Genome Announc.">
        <title>Genome sequence of the saprophytic ascomycete Epicoccum nigrum ICMP 19927 strain isolated from New Zealand.</title>
        <authorList>
            <person name="Fokin M."/>
            <person name="Fleetwood D."/>
            <person name="Weir B.S."/>
            <person name="Villas-Boas S.G."/>
        </authorList>
    </citation>
    <scope>NUCLEOTIDE SEQUENCE [LARGE SCALE GENOMIC DNA]</scope>
    <source>
        <strain evidence="1 2">ICMP 19927</strain>
    </source>
</reference>
<dbReference type="STRING" id="105696.A0A1Y2LNX2"/>
<dbReference type="InParanoid" id="A0A1Y2LNX2"/>
<name>A0A1Y2LNX2_EPING</name>
<gene>
    <name evidence="1" type="ORF">B5807_09490</name>
</gene>
<dbReference type="EMBL" id="KZ107853">
    <property type="protein sequence ID" value="OSS45656.1"/>
    <property type="molecule type" value="Genomic_DNA"/>
</dbReference>
<dbReference type="InterPro" id="IPR053204">
    <property type="entry name" value="Oxopyrrolidines_Biosynth-assoc"/>
</dbReference>
<protein>
    <submittedName>
        <fullName evidence="1">Uncharacterized protein</fullName>
    </submittedName>
</protein>
<evidence type="ECO:0000313" key="1">
    <source>
        <dbReference type="EMBL" id="OSS45656.1"/>
    </source>
</evidence>
<dbReference type="AlphaFoldDB" id="A0A1Y2LNX2"/>
<accession>A0A1Y2LNX2</accession>
<sequence>MAAEWIQMQREGWLCQLYGVDNEDGTRVLPPNGVHVKLVSIMEKLLSMDISPSDAATQTAALVMTQKDVHTPASNLVGIYYGAVQDIDDEKISGVLVDYLAELASLPDAINEGPEMKIVWTGLGDEYVEPGQPIVFETGKLWRDLPEFGWNLTEILQGPEQYLKMHGGRKEPLGAMQAWKNLNTYLALRAVHPKAQTIPAMVNKTLCFRIFVMALEQRSDSRLGRNSELHAPAAAQWLRIAGDEIEQLCKGTETWPEGQLWKDHGGTNRCDGARLTFWKSRLRDMGYWTTTVYYV</sequence>
<dbReference type="Pfam" id="PF12311">
    <property type="entry name" value="DUF3632"/>
    <property type="match status" value="1"/>
</dbReference>
<dbReference type="InterPro" id="IPR022085">
    <property type="entry name" value="OpdG"/>
</dbReference>
<dbReference type="Proteomes" id="UP000193240">
    <property type="component" value="Unassembled WGS sequence"/>
</dbReference>
<dbReference type="PANTHER" id="PTHR38797">
    <property type="entry name" value="NUCLEAR PORE COMPLEX PROTEIN NUP85-RELATED"/>
    <property type="match status" value="1"/>
</dbReference>
<proteinExistence type="predicted"/>